<dbReference type="Pfam" id="PF06054">
    <property type="entry name" value="CoiA_nuc"/>
    <property type="match status" value="1"/>
</dbReference>
<dbReference type="Proteomes" id="UP001251524">
    <property type="component" value="Unassembled WGS sequence"/>
</dbReference>
<sequence>MLFALADGVKRQPLCAGERAICPHCDSEVVAVLPSLSVWHWRHKANDCDPWSEPEGEWHFGWKERFEPAWREVSLIDHATNEKHRADIFCEQSGSPTVVELQHSPIVEEERLARERFYARGRRMFWLLHLHDERSLRGTHFALSLNYGLPVDHHGRTFYLMRWGGSSTRFIERWKQSKVHVFFDFRGQLFYLATAHPKLSFPWPWAKGWFAVCPLSTEQFISAVSGH</sequence>
<comment type="caution">
    <text evidence="2">The sequence shown here is derived from an EMBL/GenBank/DDBJ whole genome shotgun (WGS) entry which is preliminary data.</text>
</comment>
<dbReference type="RefSeq" id="WP_310062921.1">
    <property type="nucleotide sequence ID" value="NZ_JAVDVY010000002.1"/>
</dbReference>
<organism evidence="2 3">
    <name type="scientific">Lysobacter niastensis</name>
    <dbReference type="NCBI Taxonomy" id="380629"/>
    <lineage>
        <taxon>Bacteria</taxon>
        <taxon>Pseudomonadati</taxon>
        <taxon>Pseudomonadota</taxon>
        <taxon>Gammaproteobacteria</taxon>
        <taxon>Lysobacterales</taxon>
        <taxon>Lysobacteraceae</taxon>
        <taxon>Lysobacter</taxon>
    </lineage>
</organism>
<accession>A0ABU1WCJ5</accession>
<dbReference type="InterPro" id="IPR010330">
    <property type="entry name" value="CoiA_nuc"/>
</dbReference>
<evidence type="ECO:0000313" key="3">
    <source>
        <dbReference type="Proteomes" id="UP001251524"/>
    </source>
</evidence>
<evidence type="ECO:0000259" key="1">
    <source>
        <dbReference type="Pfam" id="PF06054"/>
    </source>
</evidence>
<keyword evidence="3" id="KW-1185">Reference proteome</keyword>
<dbReference type="EMBL" id="JAVDVY010000002">
    <property type="protein sequence ID" value="MDR7135318.1"/>
    <property type="molecule type" value="Genomic_DNA"/>
</dbReference>
<protein>
    <submittedName>
        <fullName evidence="2">Competence CoiA-like predicted nuclease</fullName>
    </submittedName>
</protein>
<name>A0ABU1WCJ5_9GAMM</name>
<reference evidence="2 3" key="1">
    <citation type="submission" date="2023-07" db="EMBL/GenBank/DDBJ databases">
        <title>Sorghum-associated microbial communities from plants grown in Nebraska, USA.</title>
        <authorList>
            <person name="Schachtman D."/>
        </authorList>
    </citation>
    <scope>NUCLEOTIDE SEQUENCE [LARGE SCALE GENOMIC DNA]</scope>
    <source>
        <strain evidence="2 3">BE198</strain>
    </source>
</reference>
<proteinExistence type="predicted"/>
<evidence type="ECO:0000313" key="2">
    <source>
        <dbReference type="EMBL" id="MDR7135318.1"/>
    </source>
</evidence>
<gene>
    <name evidence="2" type="ORF">J2X06_002527</name>
</gene>
<feature type="domain" description="Competence protein CoiA nuclease-like" evidence="1">
    <location>
        <begin position="82"/>
        <end position="144"/>
    </location>
</feature>